<keyword evidence="2" id="KW-1185">Reference proteome</keyword>
<dbReference type="EMBL" id="WSTB01000003">
    <property type="protein sequence ID" value="MWB94202.1"/>
    <property type="molecule type" value="Genomic_DNA"/>
</dbReference>
<sequence>MKTIILLLFVYSFACGQKKENGKLSLEGIYETKCEFIDDDKEGEKSFLRFYSNQKVLSVGTECDATVNDLKSWFNMEMENKSIGDYKIKGKRIKFSTTSPIGTVKYCGRLTSQGILKLKSKSLINGNRSREEYQLVEGEGLK</sequence>
<accession>A0A6I4NMQ8</accession>
<dbReference type="RefSeq" id="WP_160374152.1">
    <property type="nucleotide sequence ID" value="NZ_WSTB01000003.1"/>
</dbReference>
<organism evidence="1 2">
    <name type="scientific">Flavobacterium hydrocarbonoxydans</name>
    <dbReference type="NCBI Taxonomy" id="2683249"/>
    <lineage>
        <taxon>Bacteria</taxon>
        <taxon>Pseudomonadati</taxon>
        <taxon>Bacteroidota</taxon>
        <taxon>Flavobacteriia</taxon>
        <taxon>Flavobacteriales</taxon>
        <taxon>Flavobacteriaceae</taxon>
        <taxon>Flavobacterium</taxon>
    </lineage>
</organism>
<dbReference type="AlphaFoldDB" id="A0A6I4NMQ8"/>
<dbReference type="Proteomes" id="UP000471501">
    <property type="component" value="Unassembled WGS sequence"/>
</dbReference>
<reference evidence="1 2" key="1">
    <citation type="submission" date="2019-12" db="EMBL/GenBank/DDBJ databases">
        <authorList>
            <person name="Kim Y.S."/>
        </authorList>
    </citation>
    <scope>NUCLEOTIDE SEQUENCE [LARGE SCALE GENOMIC DNA]</scope>
    <source>
        <strain evidence="1 2">GA093</strain>
    </source>
</reference>
<proteinExistence type="predicted"/>
<gene>
    <name evidence="1" type="ORF">GON26_07495</name>
</gene>
<comment type="caution">
    <text evidence="1">The sequence shown here is derived from an EMBL/GenBank/DDBJ whole genome shotgun (WGS) entry which is preliminary data.</text>
</comment>
<evidence type="ECO:0008006" key="3">
    <source>
        <dbReference type="Google" id="ProtNLM"/>
    </source>
</evidence>
<evidence type="ECO:0000313" key="2">
    <source>
        <dbReference type="Proteomes" id="UP000471501"/>
    </source>
</evidence>
<evidence type="ECO:0000313" key="1">
    <source>
        <dbReference type="EMBL" id="MWB94202.1"/>
    </source>
</evidence>
<protein>
    <recommendedName>
        <fullName evidence="3">Lipocalin-like domain-containing protein</fullName>
    </recommendedName>
</protein>
<name>A0A6I4NMQ8_9FLAO</name>